<keyword evidence="3" id="KW-1185">Reference proteome</keyword>
<dbReference type="SUPFAM" id="SSF88645">
    <property type="entry name" value="ssDNA viruses"/>
    <property type="match status" value="1"/>
</dbReference>
<evidence type="ECO:0000256" key="1">
    <source>
        <dbReference type="SAM" id="MobiDB-lite"/>
    </source>
</evidence>
<comment type="caution">
    <text evidence="2">The sequence shown here is derived from an EMBL/GenBank/DDBJ whole genome shotgun (WGS) entry which is preliminary data.</text>
</comment>
<dbReference type="GO" id="GO:0005198">
    <property type="term" value="F:structural molecule activity"/>
    <property type="evidence" value="ECO:0007669"/>
    <property type="project" value="InterPro"/>
</dbReference>
<reference evidence="2" key="1">
    <citation type="submission" date="2020-07" db="EMBL/GenBank/DDBJ databases">
        <title>Multicomponent nature underlies the extraordinary mechanical properties of spider dragline silk.</title>
        <authorList>
            <person name="Kono N."/>
            <person name="Nakamura H."/>
            <person name="Mori M."/>
            <person name="Yoshida Y."/>
            <person name="Ohtoshi R."/>
            <person name="Malay A.D."/>
            <person name="Moran D.A.P."/>
            <person name="Tomita M."/>
            <person name="Numata K."/>
            <person name="Arakawa K."/>
        </authorList>
    </citation>
    <scope>NUCLEOTIDE SEQUENCE</scope>
</reference>
<protein>
    <submittedName>
        <fullName evidence="2">Uncharacterized protein</fullName>
    </submittedName>
</protein>
<dbReference type="OrthoDB" id="6613750at2759"/>
<organism evidence="2 3">
    <name type="scientific">Trichonephila clavata</name>
    <name type="common">Joro spider</name>
    <name type="synonym">Nephila clavata</name>
    <dbReference type="NCBI Taxonomy" id="2740835"/>
    <lineage>
        <taxon>Eukaryota</taxon>
        <taxon>Metazoa</taxon>
        <taxon>Ecdysozoa</taxon>
        <taxon>Arthropoda</taxon>
        <taxon>Chelicerata</taxon>
        <taxon>Arachnida</taxon>
        <taxon>Araneae</taxon>
        <taxon>Araneomorphae</taxon>
        <taxon>Entelegynae</taxon>
        <taxon>Araneoidea</taxon>
        <taxon>Nephilidae</taxon>
        <taxon>Trichonephila</taxon>
    </lineage>
</organism>
<dbReference type="Proteomes" id="UP000887116">
    <property type="component" value="Unassembled WGS sequence"/>
</dbReference>
<feature type="compositionally biased region" description="Polar residues" evidence="1">
    <location>
        <begin position="1"/>
        <end position="14"/>
    </location>
</feature>
<feature type="region of interest" description="Disordered" evidence="1">
    <location>
        <begin position="1"/>
        <end position="59"/>
    </location>
</feature>
<proteinExistence type="predicted"/>
<dbReference type="InterPro" id="IPR016184">
    <property type="entry name" value="Capsid/spike_ssDNA_virus"/>
</dbReference>
<dbReference type="EMBL" id="BMAO01036259">
    <property type="protein sequence ID" value="GFR09374.1"/>
    <property type="molecule type" value="Genomic_DNA"/>
</dbReference>
<dbReference type="AlphaFoldDB" id="A0A8X6GT77"/>
<evidence type="ECO:0000313" key="3">
    <source>
        <dbReference type="Proteomes" id="UP000887116"/>
    </source>
</evidence>
<feature type="compositionally biased region" description="Polar residues" evidence="1">
    <location>
        <begin position="38"/>
        <end position="53"/>
    </location>
</feature>
<name>A0A8X6GT77_TRICU</name>
<accession>A0A8X6GT77</accession>
<sequence length="94" mass="10269">MVNTQNDAASTSSAAEKRPSDGQTSATKRTGPILPGTGENSTPAEQAGSTSTIVPIPRPGEHHYQSIRVFKKVHRFLTYGISYQIIEKKVYLYC</sequence>
<evidence type="ECO:0000313" key="2">
    <source>
        <dbReference type="EMBL" id="GFR09374.1"/>
    </source>
</evidence>
<gene>
    <name evidence="2" type="ORF">TNCT_422611</name>
</gene>